<dbReference type="EMBL" id="GL996499">
    <property type="protein sequence ID" value="EGW35805.1"/>
    <property type="molecule type" value="Genomic_DNA"/>
</dbReference>
<gene>
    <name evidence="7" type="ORF">SPAPADRAFT_147474</name>
</gene>
<dbReference type="Pfam" id="PF04991">
    <property type="entry name" value="LicD"/>
    <property type="match status" value="1"/>
</dbReference>
<accession>G3AEX5</accession>
<evidence type="ECO:0000313" key="7">
    <source>
        <dbReference type="EMBL" id="EGW35805.1"/>
    </source>
</evidence>
<evidence type="ECO:0000259" key="6">
    <source>
        <dbReference type="Pfam" id="PF04991"/>
    </source>
</evidence>
<keyword evidence="3 5" id="KW-1133">Transmembrane helix</keyword>
<evidence type="ECO:0000256" key="3">
    <source>
        <dbReference type="ARBA" id="ARBA00022989"/>
    </source>
</evidence>
<dbReference type="Proteomes" id="UP000000709">
    <property type="component" value="Unassembled WGS sequence"/>
</dbReference>
<dbReference type="RefSeq" id="XP_007373217.1">
    <property type="nucleotide sequence ID" value="XM_007373155.1"/>
</dbReference>
<dbReference type="InterPro" id="IPR009644">
    <property type="entry name" value="FKTN/MNN4/W02B3.4-1"/>
</dbReference>
<evidence type="ECO:0000256" key="5">
    <source>
        <dbReference type="SAM" id="Phobius"/>
    </source>
</evidence>
<sequence>MLKTLSNRKYFKTILFILCSNTIGISLYYSFYSANLYYKENDINYNSALLQTSFTETETSQKLKSLLSKFKSPTVTSEITISSDYFETDQIVQDPRVIFSLTLNWLYHQIKVDPENVSFPFNWADWVDLTYLNHQLSKPQNKRIKCQDLIQHLQIRRDEHKRSARKNPMFFGCKNTHELTKLEIEEMGLANLDKLPGFFQFEATEIRSSEFIRVLQGKTYILGRMPPPVQVMFLNDDGDDLLFQVDKKMKGKELLQLYITNNKLNDIEEITLDTVTEFKQLRDLLGVNSTQNHYIPEKIVQMDPSWFHYNAYNVSTEIKTLNSQDQLTPIEQRYLNSLIASKRTSGTTSQREPTYFKIATLTRTPKNQDSGWHYDWRFINGKWRDRYRHSIILERLLRNWFKFCQKYGIISWINYGSLLGWYRNGAIYPFDLDIDIQMSIYHMTILGKKFNQTLVVEDLREGTGKYLIDVGTFIHNRYITKNANHIDARFLDVDSGLYIDLTALAISKESSKIDPKFFKDICDDPAEGPVLDNDDDKEIYNDRNNWMYKFSHLSPLRLTMFEGIPCYVPKQIVKRMKFQYPCGTLNNFEFDHWYYVEQAGTWIHEKELLPVLDTGKAMKDRKLNKNNVKKQLDNLTDVQLYLLLCNDQATLANYQLAQRYFGFHIEESKFLFTIDPNLNKNKNDLLQGKVLDASPEDNPEYLKLVESNVWLRTPHRESLAEYEKVNGKLSDYNELAFSQLEQVVVSKNN</sequence>
<reference evidence="7 8" key="1">
    <citation type="journal article" date="2011" name="Proc. Natl. Acad. Sci. U.S.A.">
        <title>Comparative genomics of xylose-fermenting fungi for enhanced biofuel production.</title>
        <authorList>
            <person name="Wohlbach D.J."/>
            <person name="Kuo A."/>
            <person name="Sato T.K."/>
            <person name="Potts K.M."/>
            <person name="Salamov A.A."/>
            <person name="LaButti K.M."/>
            <person name="Sun H."/>
            <person name="Clum A."/>
            <person name="Pangilinan J.L."/>
            <person name="Lindquist E.A."/>
            <person name="Lucas S."/>
            <person name="Lapidus A."/>
            <person name="Jin M."/>
            <person name="Gunawan C."/>
            <person name="Balan V."/>
            <person name="Dale B.E."/>
            <person name="Jeffries T.W."/>
            <person name="Zinkel R."/>
            <person name="Barry K.W."/>
            <person name="Grigoriev I.V."/>
            <person name="Gasch A.P."/>
        </authorList>
    </citation>
    <scope>NUCLEOTIDE SEQUENCE [LARGE SCALE GENOMIC DNA]</scope>
    <source>
        <strain evidence="8">NRRL Y-27907 / 11-Y1</strain>
    </source>
</reference>
<proteinExistence type="predicted"/>
<dbReference type="InterPro" id="IPR007074">
    <property type="entry name" value="LicD/FKTN/FKRP_NTP_transf"/>
</dbReference>
<comment type="subcellular location">
    <subcellularLocation>
        <location evidence="1">Membrane</location>
        <topology evidence="1">Single-pass membrane protein</topology>
    </subcellularLocation>
</comment>
<feature type="domain" description="LicD/FKTN/FKRP nucleotidyltransferase" evidence="6">
    <location>
        <begin position="404"/>
        <end position="514"/>
    </location>
</feature>
<dbReference type="InParanoid" id="G3AEX5"/>
<evidence type="ECO:0000256" key="2">
    <source>
        <dbReference type="ARBA" id="ARBA00022692"/>
    </source>
</evidence>
<dbReference type="GO" id="GO:0009100">
    <property type="term" value="P:glycoprotein metabolic process"/>
    <property type="evidence" value="ECO:0007669"/>
    <property type="project" value="UniProtKB-ARBA"/>
</dbReference>
<dbReference type="OrthoDB" id="444255at2759"/>
<evidence type="ECO:0000313" key="8">
    <source>
        <dbReference type="Proteomes" id="UP000000709"/>
    </source>
</evidence>
<name>G3AEX5_SPAPN</name>
<dbReference type="AlphaFoldDB" id="G3AEX5"/>
<dbReference type="PANTHER" id="PTHR15407:SF28">
    <property type="entry name" value="RIBITOL-5-PHOSPHATE TRANSFERASE FKTN"/>
    <property type="match status" value="1"/>
</dbReference>
<dbReference type="GeneID" id="18870754"/>
<protein>
    <recommendedName>
        <fullName evidence="6">LicD/FKTN/FKRP nucleotidyltransferase domain-containing protein</fullName>
    </recommendedName>
</protein>
<dbReference type="OMA" id="HDAGWHY"/>
<dbReference type="KEGG" id="spaa:SPAPADRAFT_147474"/>
<feature type="transmembrane region" description="Helical" evidence="5">
    <location>
        <begin position="12"/>
        <end position="31"/>
    </location>
</feature>
<keyword evidence="2 5" id="KW-0812">Transmembrane</keyword>
<dbReference type="GO" id="GO:0016020">
    <property type="term" value="C:membrane"/>
    <property type="evidence" value="ECO:0007669"/>
    <property type="project" value="UniProtKB-SubCell"/>
</dbReference>
<dbReference type="eggNOG" id="ENOG502QREF">
    <property type="taxonomic scope" value="Eukaryota"/>
</dbReference>
<evidence type="ECO:0000256" key="4">
    <source>
        <dbReference type="ARBA" id="ARBA00023136"/>
    </source>
</evidence>
<keyword evidence="8" id="KW-1185">Reference proteome</keyword>
<dbReference type="HOGENOM" id="CLU_008074_2_0_1"/>
<organism evidence="8">
    <name type="scientific">Spathaspora passalidarum (strain NRRL Y-27907 / 11-Y1)</name>
    <dbReference type="NCBI Taxonomy" id="619300"/>
    <lineage>
        <taxon>Eukaryota</taxon>
        <taxon>Fungi</taxon>
        <taxon>Dikarya</taxon>
        <taxon>Ascomycota</taxon>
        <taxon>Saccharomycotina</taxon>
        <taxon>Pichiomycetes</taxon>
        <taxon>Debaryomycetaceae</taxon>
        <taxon>Spathaspora</taxon>
    </lineage>
</organism>
<keyword evidence="4 5" id="KW-0472">Membrane</keyword>
<evidence type="ECO:0000256" key="1">
    <source>
        <dbReference type="ARBA" id="ARBA00004167"/>
    </source>
</evidence>
<dbReference type="PANTHER" id="PTHR15407">
    <property type="entry name" value="FUKUTIN-RELATED"/>
    <property type="match status" value="1"/>
</dbReference>